<feature type="region of interest" description="Disordered" evidence="1">
    <location>
        <begin position="81"/>
        <end position="104"/>
    </location>
</feature>
<name>A0A385DZL1_9CAUD</name>
<dbReference type="KEGG" id="vg:55611259"/>
<dbReference type="Pfam" id="PF04883">
    <property type="entry name" value="HK97-gp10_like"/>
    <property type="match status" value="1"/>
</dbReference>
<dbReference type="Proteomes" id="UP000262077">
    <property type="component" value="Segment"/>
</dbReference>
<dbReference type="RefSeq" id="YP_009841035.1">
    <property type="nucleotide sequence ID" value="NC_048729.1"/>
</dbReference>
<dbReference type="InterPro" id="IPR010064">
    <property type="entry name" value="HK97-gp10_tail"/>
</dbReference>
<accession>A0A385DZL1</accession>
<protein>
    <recommendedName>
        <fullName evidence="4">Head-to-tail connector protein</fullName>
    </recommendedName>
</protein>
<keyword evidence="3" id="KW-1185">Reference proteome</keyword>
<evidence type="ECO:0000313" key="2">
    <source>
        <dbReference type="EMBL" id="AXQ64921.1"/>
    </source>
</evidence>
<evidence type="ECO:0000256" key="1">
    <source>
        <dbReference type="SAM" id="MobiDB-lite"/>
    </source>
</evidence>
<dbReference type="GeneID" id="55611259"/>
<proteinExistence type="predicted"/>
<organism evidence="2 3">
    <name type="scientific">Mycobacterium phage Renaud18</name>
    <dbReference type="NCBI Taxonomy" id="2301701"/>
    <lineage>
        <taxon>Viruses</taxon>
        <taxon>Duplodnaviria</taxon>
        <taxon>Heunggongvirae</taxon>
        <taxon>Uroviricota</taxon>
        <taxon>Caudoviricetes</taxon>
        <taxon>Gracegardnervirinae</taxon>
        <taxon>Thetabobvirus</taxon>
        <taxon>Thetabobvirus renaud18</taxon>
        <taxon>Mycobacterium virus Renaud18</taxon>
    </lineage>
</organism>
<evidence type="ECO:0000313" key="3">
    <source>
        <dbReference type="Proteomes" id="UP000262077"/>
    </source>
</evidence>
<dbReference type="EMBL" id="MH651187">
    <property type="protein sequence ID" value="AXQ64921.1"/>
    <property type="molecule type" value="Genomic_DNA"/>
</dbReference>
<reference evidence="3" key="1">
    <citation type="submission" date="2018-07" db="EMBL/GenBank/DDBJ databases">
        <authorList>
            <person name="Blumer L.S."/>
            <person name="Peister A."/>
            <person name="Ashby L.E."/>
            <person name="Bailey J.T."/>
            <person name="Douglas N.T.IV."/>
            <person name="Edwards J.M."/>
            <person name="Farrar A.M."/>
            <person name="Ford C."/>
            <person name="Frazier A.Jr."/>
            <person name="Freeman K.M."/>
            <person name="Hawkins D.A."/>
            <person name="Hoover D."/>
            <person name="Jones M.S."/>
            <person name="Magruder T.J."/>
            <person name="Phipps S.A."/>
            <person name="Ridley T.A."/>
            <person name="Scott S.M."/>
            <person name="Singleton G.II."/>
            <person name="Smith C.P."/>
            <person name="White Q.C."/>
            <person name="Wright J.K."/>
            <person name="Garlena R.A."/>
            <person name="Russell D.A."/>
            <person name="Pope W.H."/>
            <person name="Jacobs-Sera D."/>
            <person name="Hatfull G.F."/>
        </authorList>
    </citation>
    <scope>NUCLEOTIDE SEQUENCE [LARGE SCALE GENOMIC DNA]</scope>
</reference>
<sequence length="104" mass="11447">MSNPLRKYGIKLSDIDKLPEVNDGVNDFMESRVVPAWRDNSPVESGAYRDSIQVTERSTTRGRGKVAATADHAHLVEFGSAHNPEYAPAEKTAKQFGGYAHDKS</sequence>
<evidence type="ECO:0008006" key="4">
    <source>
        <dbReference type="Google" id="ProtNLM"/>
    </source>
</evidence>
<gene>
    <name evidence="2" type="primary">10</name>
    <name evidence="2" type="ORF">SEA_RENAUD18_10</name>
</gene>